<accession>A0A7C9MUC9</accession>
<organism evidence="2 3">
    <name type="scientific">Solidesulfovibrio aerotolerans</name>
    <dbReference type="NCBI Taxonomy" id="295255"/>
    <lineage>
        <taxon>Bacteria</taxon>
        <taxon>Pseudomonadati</taxon>
        <taxon>Thermodesulfobacteriota</taxon>
        <taxon>Desulfovibrionia</taxon>
        <taxon>Desulfovibrionales</taxon>
        <taxon>Desulfovibrionaceae</taxon>
        <taxon>Solidesulfovibrio</taxon>
    </lineage>
</organism>
<feature type="chain" id="PRO_5028891478" description="Glutelin" evidence="1">
    <location>
        <begin position="22"/>
        <end position="103"/>
    </location>
</feature>
<feature type="signal peptide" evidence="1">
    <location>
        <begin position="1"/>
        <end position="21"/>
    </location>
</feature>
<comment type="caution">
    <text evidence="2">The sequence shown here is derived from an EMBL/GenBank/DDBJ whole genome shotgun (WGS) entry which is preliminary data.</text>
</comment>
<dbReference type="AlphaFoldDB" id="A0A7C9MUC9"/>
<dbReference type="EMBL" id="WVUD01000005">
    <property type="protein sequence ID" value="MYL82534.1"/>
    <property type="molecule type" value="Genomic_DNA"/>
</dbReference>
<sequence length="103" mass="10993">MKKLLCLGLLAGFLLAAVVVAGEAEARGPCPPGYFWDGPRGCMPIPYLPPPPPPGYYPYAPGYYPYAPPVCPPGTFWEAGACRRVPRPAPGIQLNLPPIYIGP</sequence>
<evidence type="ECO:0000313" key="3">
    <source>
        <dbReference type="Proteomes" id="UP000482487"/>
    </source>
</evidence>
<protein>
    <recommendedName>
        <fullName evidence="4">Glutelin</fullName>
    </recommendedName>
</protein>
<proteinExistence type="predicted"/>
<keyword evidence="1" id="KW-0732">Signal</keyword>
<name>A0A7C9MUC9_9BACT</name>
<reference evidence="2 3" key="1">
    <citation type="submission" date="2020-01" db="EMBL/GenBank/DDBJ databases">
        <title>Genome sequence of Desulfovibrio aerotolerans DSM 16695(T).</title>
        <authorList>
            <person name="Karnachuk O."/>
            <person name="Avakyan M."/>
            <person name="Mardanov A."/>
            <person name="Kadnikov V."/>
            <person name="Ravin N."/>
        </authorList>
    </citation>
    <scope>NUCLEOTIDE SEQUENCE [LARGE SCALE GENOMIC DNA]</scope>
    <source>
        <strain evidence="2 3">DSM 16695</strain>
    </source>
</reference>
<gene>
    <name evidence="2" type="ORF">GTA51_05200</name>
</gene>
<dbReference type="Proteomes" id="UP000482487">
    <property type="component" value="Unassembled WGS sequence"/>
</dbReference>
<evidence type="ECO:0008006" key="4">
    <source>
        <dbReference type="Google" id="ProtNLM"/>
    </source>
</evidence>
<dbReference type="OrthoDB" id="5460637at2"/>
<keyword evidence="3" id="KW-1185">Reference proteome</keyword>
<evidence type="ECO:0000313" key="2">
    <source>
        <dbReference type="EMBL" id="MYL82534.1"/>
    </source>
</evidence>
<dbReference type="RefSeq" id="WP_160959268.1">
    <property type="nucleotide sequence ID" value="NZ_WVUD01000005.1"/>
</dbReference>
<evidence type="ECO:0000256" key="1">
    <source>
        <dbReference type="SAM" id="SignalP"/>
    </source>
</evidence>